<sequence length="66" mass="7582">MEINHFFPVKDEAARDGGERDSNDDALNPDNKRNTGGAYLYTCRRRDDVGSETEDPSCFWVFIFYG</sequence>
<evidence type="ECO:0000313" key="2">
    <source>
        <dbReference type="EMBL" id="GAU28896.1"/>
    </source>
</evidence>
<feature type="compositionally biased region" description="Basic and acidic residues" evidence="1">
    <location>
        <begin position="8"/>
        <end position="23"/>
    </location>
</feature>
<dbReference type="Proteomes" id="UP000242715">
    <property type="component" value="Unassembled WGS sequence"/>
</dbReference>
<dbReference type="EMBL" id="DF973382">
    <property type="protein sequence ID" value="GAU28896.1"/>
    <property type="molecule type" value="Genomic_DNA"/>
</dbReference>
<dbReference type="AlphaFoldDB" id="A0A2Z6M907"/>
<feature type="region of interest" description="Disordered" evidence="1">
    <location>
        <begin position="1"/>
        <end position="35"/>
    </location>
</feature>
<reference evidence="3" key="1">
    <citation type="journal article" date="2017" name="Front. Plant Sci.">
        <title>Climate Clever Clovers: New Paradigm to Reduce the Environmental Footprint of Ruminants by Breeding Low Methanogenic Forages Utilizing Haplotype Variation.</title>
        <authorList>
            <person name="Kaur P."/>
            <person name="Appels R."/>
            <person name="Bayer P.E."/>
            <person name="Keeble-Gagnere G."/>
            <person name="Wang J."/>
            <person name="Hirakawa H."/>
            <person name="Shirasawa K."/>
            <person name="Vercoe P."/>
            <person name="Stefanova K."/>
            <person name="Durmic Z."/>
            <person name="Nichols P."/>
            <person name="Revell C."/>
            <person name="Isobe S.N."/>
            <person name="Edwards D."/>
            <person name="Erskine W."/>
        </authorList>
    </citation>
    <scope>NUCLEOTIDE SEQUENCE [LARGE SCALE GENOMIC DNA]</scope>
    <source>
        <strain evidence="3">cv. Daliak</strain>
    </source>
</reference>
<gene>
    <name evidence="2" type="ORF">TSUD_293480</name>
</gene>
<name>A0A2Z6M907_TRISU</name>
<keyword evidence="3" id="KW-1185">Reference proteome</keyword>
<protein>
    <submittedName>
        <fullName evidence="2">Uncharacterized protein</fullName>
    </submittedName>
</protein>
<evidence type="ECO:0000313" key="3">
    <source>
        <dbReference type="Proteomes" id="UP000242715"/>
    </source>
</evidence>
<accession>A0A2Z6M907</accession>
<evidence type="ECO:0000256" key="1">
    <source>
        <dbReference type="SAM" id="MobiDB-lite"/>
    </source>
</evidence>
<proteinExistence type="predicted"/>
<organism evidence="2 3">
    <name type="scientific">Trifolium subterraneum</name>
    <name type="common">Subterranean clover</name>
    <dbReference type="NCBI Taxonomy" id="3900"/>
    <lineage>
        <taxon>Eukaryota</taxon>
        <taxon>Viridiplantae</taxon>
        <taxon>Streptophyta</taxon>
        <taxon>Embryophyta</taxon>
        <taxon>Tracheophyta</taxon>
        <taxon>Spermatophyta</taxon>
        <taxon>Magnoliopsida</taxon>
        <taxon>eudicotyledons</taxon>
        <taxon>Gunneridae</taxon>
        <taxon>Pentapetalae</taxon>
        <taxon>rosids</taxon>
        <taxon>fabids</taxon>
        <taxon>Fabales</taxon>
        <taxon>Fabaceae</taxon>
        <taxon>Papilionoideae</taxon>
        <taxon>50 kb inversion clade</taxon>
        <taxon>NPAAA clade</taxon>
        <taxon>Hologalegina</taxon>
        <taxon>IRL clade</taxon>
        <taxon>Trifolieae</taxon>
        <taxon>Trifolium</taxon>
    </lineage>
</organism>